<dbReference type="NCBIfam" id="NF000642">
    <property type="entry name" value="PRK00024.1"/>
    <property type="match status" value="1"/>
</dbReference>
<dbReference type="GO" id="GO:0006508">
    <property type="term" value="P:proteolysis"/>
    <property type="evidence" value="ECO:0007669"/>
    <property type="project" value="UniProtKB-KW"/>
</dbReference>
<dbReference type="CDD" id="cd08071">
    <property type="entry name" value="MPN_DUF2466"/>
    <property type="match status" value="1"/>
</dbReference>
<name>A0A068RDW2_9GAMM</name>
<dbReference type="GO" id="GO:0046872">
    <property type="term" value="F:metal ion binding"/>
    <property type="evidence" value="ECO:0007669"/>
    <property type="project" value="UniProtKB-KW"/>
</dbReference>
<dbReference type="RefSeq" id="WP_061771081.1">
    <property type="nucleotide sequence ID" value="NZ_FR904243.1"/>
</dbReference>
<evidence type="ECO:0000256" key="4">
    <source>
        <dbReference type="ARBA" id="ARBA00022833"/>
    </source>
</evidence>
<evidence type="ECO:0000256" key="6">
    <source>
        <dbReference type="HAMAP-Rule" id="MF_00018"/>
    </source>
</evidence>
<gene>
    <name evidence="8" type="primary">yicR</name>
    <name evidence="8" type="ORF">SCTVLC_2523</name>
</gene>
<dbReference type="PROSITE" id="PS50249">
    <property type="entry name" value="MPN"/>
    <property type="match status" value="1"/>
</dbReference>
<evidence type="ECO:0000256" key="5">
    <source>
        <dbReference type="ARBA" id="ARBA00023049"/>
    </source>
</evidence>
<dbReference type="OrthoDB" id="9804482at2"/>
<dbReference type="Gene3D" id="3.40.140.10">
    <property type="entry name" value="Cytidine Deaminase, domain 2"/>
    <property type="match status" value="1"/>
</dbReference>
<reference evidence="8" key="1">
    <citation type="submission" date="2013-06" db="EMBL/GenBank/DDBJ databases">
        <authorList>
            <person name="Mazano-Marin A."/>
        </authorList>
    </citation>
    <scope>NUCLEOTIDE SEQUENCE</scope>
    <source>
        <strain evidence="8">SCt-VLC</strain>
    </source>
</reference>
<evidence type="ECO:0000256" key="2">
    <source>
        <dbReference type="ARBA" id="ARBA00022723"/>
    </source>
</evidence>
<feature type="domain" description="MPN" evidence="7">
    <location>
        <begin position="105"/>
        <end position="227"/>
    </location>
</feature>
<dbReference type="Pfam" id="PF04002">
    <property type="entry name" value="RadC"/>
    <property type="match status" value="1"/>
</dbReference>
<organism evidence="8">
    <name type="scientific">Serratia symbiotica SCt-VLC</name>
    <dbReference type="NCBI Taxonomy" id="1347341"/>
    <lineage>
        <taxon>Bacteria</taxon>
        <taxon>Pseudomonadati</taxon>
        <taxon>Pseudomonadota</taxon>
        <taxon>Gammaproteobacteria</taxon>
        <taxon>Enterobacterales</taxon>
        <taxon>Yersiniaceae</taxon>
        <taxon>Serratia</taxon>
        <taxon>Serratia symbiotica</taxon>
    </lineage>
</organism>
<dbReference type="PROSITE" id="PS01302">
    <property type="entry name" value="UPF0758"/>
    <property type="match status" value="1"/>
</dbReference>
<dbReference type="AlphaFoldDB" id="A0A068RDW2"/>
<sequence length="227" mass="25152">MGSQASTMWPGAMPPREKLLNHGAAALSDVELLAIFLRTGLPGLHVIQLAEQLLRQFGSLYHLMSADHQVFCSQKGLGNASYAQLQAISELAFRFFSSHLAQENAMLNPRITQHYLQSLLAHHEREVFLVLFLDNQHRVIRHQEMFAGTISSVVVHPKEIVRAALKANAAAIILAHNHPSGKAEPGHADRVITEQVINACLLLEIRVLDHLVIGRGECVSFAERGWL</sequence>
<dbReference type="HAMAP" id="MF_00018">
    <property type="entry name" value="UPF0758_YicR"/>
    <property type="match status" value="1"/>
</dbReference>
<evidence type="ECO:0000313" key="8">
    <source>
        <dbReference type="EMBL" id="CDG49151.1"/>
    </source>
</evidence>
<accession>A0A068RDW2</accession>
<evidence type="ECO:0000256" key="3">
    <source>
        <dbReference type="ARBA" id="ARBA00022801"/>
    </source>
</evidence>
<keyword evidence="4" id="KW-0862">Zinc</keyword>
<dbReference type="EMBL" id="FR904243">
    <property type="protein sequence ID" value="CDG49151.1"/>
    <property type="molecule type" value="Genomic_DNA"/>
</dbReference>
<dbReference type="InterPro" id="IPR001405">
    <property type="entry name" value="UPF0758"/>
</dbReference>
<dbReference type="InterPro" id="IPR020891">
    <property type="entry name" value="UPF0758_CS"/>
</dbReference>
<comment type="similarity">
    <text evidence="6">Belongs to the UPF0758 family. YicR subfamily.</text>
</comment>
<evidence type="ECO:0000256" key="1">
    <source>
        <dbReference type="ARBA" id="ARBA00022670"/>
    </source>
</evidence>
<dbReference type="InterPro" id="IPR010994">
    <property type="entry name" value="RuvA_2-like"/>
</dbReference>
<dbReference type="InterPro" id="IPR025657">
    <property type="entry name" value="RadC_JAB"/>
</dbReference>
<dbReference type="Pfam" id="PF20582">
    <property type="entry name" value="UPF0758_N"/>
    <property type="match status" value="1"/>
</dbReference>
<reference evidence="8" key="2">
    <citation type="journal article" date="2014" name="Genome Biol. Evol.">
        <title>Settling down: the genome of Serratia symbiotica from the aphid Cinara tujafilina zooms in on the process of accommodation to a cooperative intracellular life.</title>
        <authorList>
            <person name="Manzano-Marin A."/>
            <person name="Latorre A."/>
        </authorList>
    </citation>
    <scope>NUCLEOTIDE SEQUENCE</scope>
    <source>
        <strain evidence="8">SCt-VLC</strain>
    </source>
</reference>
<keyword evidence="2" id="KW-0479">Metal-binding</keyword>
<dbReference type="PANTHER" id="PTHR30471">
    <property type="entry name" value="DNA REPAIR PROTEIN RADC"/>
    <property type="match status" value="1"/>
</dbReference>
<dbReference type="InterPro" id="IPR022820">
    <property type="entry name" value="UPF0758_YicR"/>
</dbReference>
<dbReference type="InterPro" id="IPR046778">
    <property type="entry name" value="UPF0758_N"/>
</dbReference>
<dbReference type="PANTHER" id="PTHR30471:SF3">
    <property type="entry name" value="UPF0758 PROTEIN YEES-RELATED"/>
    <property type="match status" value="1"/>
</dbReference>
<evidence type="ECO:0000259" key="7">
    <source>
        <dbReference type="PROSITE" id="PS50249"/>
    </source>
</evidence>
<dbReference type="InterPro" id="IPR037518">
    <property type="entry name" value="MPN"/>
</dbReference>
<keyword evidence="5" id="KW-0482">Metalloprotease</keyword>
<dbReference type="NCBIfam" id="TIGR00608">
    <property type="entry name" value="radc"/>
    <property type="match status" value="1"/>
</dbReference>
<proteinExistence type="inferred from homology"/>
<dbReference type="GO" id="GO:0008237">
    <property type="term" value="F:metallopeptidase activity"/>
    <property type="evidence" value="ECO:0007669"/>
    <property type="project" value="UniProtKB-KW"/>
</dbReference>
<keyword evidence="1" id="KW-0645">Protease</keyword>
<dbReference type="SUPFAM" id="SSF47781">
    <property type="entry name" value="RuvA domain 2-like"/>
    <property type="match status" value="1"/>
</dbReference>
<protein>
    <recommendedName>
        <fullName evidence="6">UPF0758 protein SCTVLC_2523</fullName>
    </recommendedName>
</protein>
<keyword evidence="3" id="KW-0378">Hydrolase</keyword>